<dbReference type="Gene3D" id="3.40.50.1820">
    <property type="entry name" value="alpha/beta hydrolase"/>
    <property type="match status" value="1"/>
</dbReference>
<dbReference type="NCBIfam" id="TIGR00976">
    <property type="entry name" value="CocE_NonD"/>
    <property type="match status" value="1"/>
</dbReference>
<dbReference type="RefSeq" id="WP_390303563.1">
    <property type="nucleotide sequence ID" value="NZ_JBHRRZ010000008.1"/>
</dbReference>
<evidence type="ECO:0000259" key="2">
    <source>
        <dbReference type="SMART" id="SM00939"/>
    </source>
</evidence>
<dbReference type="Proteomes" id="UP001595387">
    <property type="component" value="Unassembled WGS sequence"/>
</dbReference>
<organism evidence="3 4">
    <name type="scientific">Virgibacillus sediminis</name>
    <dbReference type="NCBI Taxonomy" id="202260"/>
    <lineage>
        <taxon>Bacteria</taxon>
        <taxon>Bacillati</taxon>
        <taxon>Bacillota</taxon>
        <taxon>Bacilli</taxon>
        <taxon>Bacillales</taxon>
        <taxon>Bacillaceae</taxon>
        <taxon>Virgibacillus</taxon>
    </lineage>
</organism>
<proteinExistence type="predicted"/>
<evidence type="ECO:0000313" key="4">
    <source>
        <dbReference type="Proteomes" id="UP001595387"/>
    </source>
</evidence>
<dbReference type="Gene3D" id="2.60.120.260">
    <property type="entry name" value="Galactose-binding domain-like"/>
    <property type="match status" value="1"/>
</dbReference>
<dbReference type="InterPro" id="IPR005674">
    <property type="entry name" value="CocE/Ser_esterase"/>
</dbReference>
<keyword evidence="4" id="KW-1185">Reference proteome</keyword>
<gene>
    <name evidence="3" type="ORF">ACFODW_04465</name>
</gene>
<name>A0ABV7A3X6_9BACI</name>
<sequence>MEIEKDVKIPMRDGVHLAADIYRPEGTDEKVPALLALSPYGKELQSQSLTMTPQKRPSVLWNGVIEAGDIREVVDHGYAHVIADVRGTGFSEGQLIGNYDSGGHGEGKDIYDAVEWLAEQPWCDGNIGMIGISYFATVQLLGAAENPPHLKAIFANGGHFDLYELAYHGGILWLMPRASREGRGGDSGVAVRNVKGKSEEVYSPEEYQEKIKERLKDPDIANWSDFVHLLNYPNRHELWMDFLLNPLNGKFYEEGSPLAVADKVNIPAYFQVKWGRGWTVDGTIEAFNRVKGVKKLDLQPYPPMQTRPFDESHEEMFRWYDYWLKGIDNGIMDEDPIQMFVEGERKWRSEKEWPLPNTEYKNFYLRPRHKIEVTPEPLGAENVPPDGFYQAPYTVTNDTHSVTWSTDAFLEDIEMTGSGALYVHVEIDTDDTNLIAKLYDVDPHGKRKPVTTGYLKASHRELDKSKSKRWAPYHPHTRAEPVQAGEVIEYAIKLYPFSNVFKAGHKMELVLSNNEQINDSSAQLLPPDSYHLPCGRATTHKIYRDKDHQSHLVLPVIPKSK</sequence>
<dbReference type="InterPro" id="IPR050585">
    <property type="entry name" value="Xaa-Pro_dipeptidyl-ppase/CocE"/>
</dbReference>
<dbReference type="InterPro" id="IPR000383">
    <property type="entry name" value="Xaa-Pro-like_dom"/>
</dbReference>
<accession>A0ABV7A3X6</accession>
<comment type="caution">
    <text evidence="3">The sequence shown here is derived from an EMBL/GenBank/DDBJ whole genome shotgun (WGS) entry which is preliminary data.</text>
</comment>
<reference evidence="4" key="1">
    <citation type="journal article" date="2019" name="Int. J. Syst. Evol. Microbiol.">
        <title>The Global Catalogue of Microorganisms (GCM) 10K type strain sequencing project: providing services to taxonomists for standard genome sequencing and annotation.</title>
        <authorList>
            <consortium name="The Broad Institute Genomics Platform"/>
            <consortium name="The Broad Institute Genome Sequencing Center for Infectious Disease"/>
            <person name="Wu L."/>
            <person name="Ma J."/>
        </authorList>
    </citation>
    <scope>NUCLEOTIDE SEQUENCE [LARGE SCALE GENOMIC DNA]</scope>
    <source>
        <strain evidence="4">KCTC 13193</strain>
    </source>
</reference>
<dbReference type="Pfam" id="PF02129">
    <property type="entry name" value="Peptidase_S15"/>
    <property type="match status" value="1"/>
</dbReference>
<dbReference type="SMART" id="SM00939">
    <property type="entry name" value="PepX_C"/>
    <property type="match status" value="1"/>
</dbReference>
<dbReference type="SUPFAM" id="SSF49785">
    <property type="entry name" value="Galactose-binding domain-like"/>
    <property type="match status" value="1"/>
</dbReference>
<dbReference type="EMBL" id="JBHRRZ010000008">
    <property type="protein sequence ID" value="MFC2947603.1"/>
    <property type="molecule type" value="Genomic_DNA"/>
</dbReference>
<dbReference type="PANTHER" id="PTHR43056:SF10">
    <property type="entry name" value="COCE_NOND FAMILY, PUTATIVE (AFU_ORTHOLOGUE AFUA_7G00600)-RELATED"/>
    <property type="match status" value="1"/>
</dbReference>
<keyword evidence="1 3" id="KW-0378">Hydrolase</keyword>
<protein>
    <submittedName>
        <fullName evidence="3">CocE/NonD family hydrolase</fullName>
    </submittedName>
</protein>
<feature type="domain" description="Xaa-Pro dipeptidyl-peptidase C-terminal" evidence="2">
    <location>
        <begin position="317"/>
        <end position="553"/>
    </location>
</feature>
<dbReference type="InterPro" id="IPR013736">
    <property type="entry name" value="Xaa-Pro_dipept_C"/>
</dbReference>
<evidence type="ECO:0000256" key="1">
    <source>
        <dbReference type="ARBA" id="ARBA00022801"/>
    </source>
</evidence>
<dbReference type="PANTHER" id="PTHR43056">
    <property type="entry name" value="PEPTIDASE S9 PROLYL OLIGOPEPTIDASE"/>
    <property type="match status" value="1"/>
</dbReference>
<evidence type="ECO:0000313" key="3">
    <source>
        <dbReference type="EMBL" id="MFC2947603.1"/>
    </source>
</evidence>
<dbReference type="InterPro" id="IPR008979">
    <property type="entry name" value="Galactose-bd-like_sf"/>
</dbReference>
<dbReference type="SUPFAM" id="SSF53474">
    <property type="entry name" value="alpha/beta-Hydrolases"/>
    <property type="match status" value="1"/>
</dbReference>
<dbReference type="Pfam" id="PF08530">
    <property type="entry name" value="PepX_C"/>
    <property type="match status" value="1"/>
</dbReference>
<dbReference type="GO" id="GO:0016787">
    <property type="term" value="F:hydrolase activity"/>
    <property type="evidence" value="ECO:0007669"/>
    <property type="project" value="UniProtKB-KW"/>
</dbReference>
<dbReference type="InterPro" id="IPR029058">
    <property type="entry name" value="AB_hydrolase_fold"/>
</dbReference>